<name>A0A6M0STD1_CLOBO</name>
<organism evidence="1 2">
    <name type="scientific">Clostridium botulinum</name>
    <dbReference type="NCBI Taxonomy" id="1491"/>
    <lineage>
        <taxon>Bacteria</taxon>
        <taxon>Bacillati</taxon>
        <taxon>Bacillota</taxon>
        <taxon>Clostridia</taxon>
        <taxon>Eubacteriales</taxon>
        <taxon>Clostridiaceae</taxon>
        <taxon>Clostridium</taxon>
    </lineage>
</organism>
<reference evidence="1 2" key="1">
    <citation type="submission" date="2019-02" db="EMBL/GenBank/DDBJ databases">
        <title>Genome sequencing of Clostridium botulinum clinical isolates.</title>
        <authorList>
            <person name="Brunt J."/>
            <person name="Van Vliet A.H.M."/>
            <person name="Stringer S.C."/>
            <person name="Grant K.A."/>
            <person name="Carter A.C."/>
            <person name="Peck M.W."/>
        </authorList>
    </citation>
    <scope>NUCLEOTIDE SEQUENCE [LARGE SCALE GENOMIC DNA]</scope>
    <source>
        <strain evidence="1 2">H113700579</strain>
    </source>
</reference>
<dbReference type="EMBL" id="SGKU01000045">
    <property type="protein sequence ID" value="NFA43646.1"/>
    <property type="molecule type" value="Genomic_DNA"/>
</dbReference>
<sequence>MNKEEIKQILTGFNDDMGALITDICTEGEVTEPIAEDRAEYILDRWNNVVDKLEAIGIELESEI</sequence>
<gene>
    <name evidence="1" type="ORF">EXM65_13920</name>
</gene>
<dbReference type="AlphaFoldDB" id="A0A6M0STD1"/>
<dbReference type="Proteomes" id="UP000472355">
    <property type="component" value="Unassembled WGS sequence"/>
</dbReference>
<accession>A0A6M0STD1</accession>
<proteinExistence type="predicted"/>
<evidence type="ECO:0000313" key="2">
    <source>
        <dbReference type="Proteomes" id="UP000472355"/>
    </source>
</evidence>
<protein>
    <submittedName>
        <fullName evidence="1">Uncharacterized protein</fullName>
    </submittedName>
</protein>
<evidence type="ECO:0000313" key="1">
    <source>
        <dbReference type="EMBL" id="NFA43646.1"/>
    </source>
</evidence>
<comment type="caution">
    <text evidence="1">The sequence shown here is derived from an EMBL/GenBank/DDBJ whole genome shotgun (WGS) entry which is preliminary data.</text>
</comment>